<protein>
    <recommendedName>
        <fullName evidence="1">RRM domain-containing protein</fullName>
    </recommendedName>
</protein>
<dbReference type="Gene3D" id="3.30.70.330">
    <property type="match status" value="1"/>
</dbReference>
<dbReference type="CDD" id="cd00590">
    <property type="entry name" value="RRM_SF"/>
    <property type="match status" value="1"/>
</dbReference>
<name>V5BW78_9GAMM</name>
<evidence type="ECO:0000259" key="1">
    <source>
        <dbReference type="PROSITE" id="PS50102"/>
    </source>
</evidence>
<sequence>MILFFKNIPNNTIDKEIATFVQPVIKGGLLSSRGKITRIDVIALKEMKSNLVEFHALVSIEPEKTALKVIKTLNGQPFKGQAITVRKYYIRNRGNDKRSTTSAPIAQFPEKRVNPQRRRKLEFVDRYMY</sequence>
<dbReference type="InterPro" id="IPR035979">
    <property type="entry name" value="RBD_domain_sf"/>
</dbReference>
<dbReference type="InterPro" id="IPR012677">
    <property type="entry name" value="Nucleotide-bd_a/b_plait_sf"/>
</dbReference>
<dbReference type="EMBL" id="AYLO01000132">
    <property type="protein sequence ID" value="ESS68803.1"/>
    <property type="molecule type" value="Genomic_DNA"/>
</dbReference>
<dbReference type="InterPro" id="IPR000504">
    <property type="entry name" value="RRM_dom"/>
</dbReference>
<proteinExistence type="predicted"/>
<reference evidence="2 3" key="1">
    <citation type="journal article" date="2013" name="Genome Announc.">
        <title>Draft Genome Sequence of the Methanotrophic Gammaproteobacterium Methyloglobulus morosus DSM 22980 Strain KoM1.</title>
        <authorList>
            <person name="Poehlein A."/>
            <person name="Deutzmann J.S."/>
            <person name="Daniel R."/>
            <person name="Simeonova D.D."/>
        </authorList>
    </citation>
    <scope>NUCLEOTIDE SEQUENCE [LARGE SCALE GENOMIC DNA]</scope>
    <source>
        <strain evidence="2 3">KoM1</strain>
    </source>
</reference>
<dbReference type="Proteomes" id="UP000017842">
    <property type="component" value="Unassembled WGS sequence"/>
</dbReference>
<dbReference type="GO" id="GO:0003723">
    <property type="term" value="F:RNA binding"/>
    <property type="evidence" value="ECO:0007669"/>
    <property type="project" value="InterPro"/>
</dbReference>
<dbReference type="PROSITE" id="PS50102">
    <property type="entry name" value="RRM"/>
    <property type="match status" value="1"/>
</dbReference>
<organism evidence="2 3">
    <name type="scientific">Methyloglobulus morosus KoM1</name>
    <dbReference type="NCBI Taxonomy" id="1116472"/>
    <lineage>
        <taxon>Bacteria</taxon>
        <taxon>Pseudomonadati</taxon>
        <taxon>Pseudomonadota</taxon>
        <taxon>Gammaproteobacteria</taxon>
        <taxon>Methylococcales</taxon>
        <taxon>Methylococcaceae</taxon>
        <taxon>Methyloglobulus</taxon>
    </lineage>
</organism>
<dbReference type="eggNOG" id="ENOG5031ZSM">
    <property type="taxonomic scope" value="Bacteria"/>
</dbReference>
<feature type="domain" description="RRM" evidence="1">
    <location>
        <begin position="1"/>
        <end position="86"/>
    </location>
</feature>
<dbReference type="AlphaFoldDB" id="V5BW78"/>
<keyword evidence="3" id="KW-1185">Reference proteome</keyword>
<accession>V5BW78</accession>
<comment type="caution">
    <text evidence="2">The sequence shown here is derived from an EMBL/GenBank/DDBJ whole genome shotgun (WGS) entry which is preliminary data.</text>
</comment>
<evidence type="ECO:0000313" key="3">
    <source>
        <dbReference type="Proteomes" id="UP000017842"/>
    </source>
</evidence>
<dbReference type="SUPFAM" id="SSF54928">
    <property type="entry name" value="RNA-binding domain, RBD"/>
    <property type="match status" value="1"/>
</dbReference>
<evidence type="ECO:0000313" key="2">
    <source>
        <dbReference type="EMBL" id="ESS68803.1"/>
    </source>
</evidence>
<gene>
    <name evidence="2" type="ORF">MGMO_143c00040</name>
</gene>